<dbReference type="AlphaFoldDB" id="A0A0V0QQ84"/>
<keyword evidence="4" id="KW-1185">Reference proteome</keyword>
<gene>
    <name evidence="3" type="ORF">PPERSA_03573</name>
</gene>
<dbReference type="OMA" id="MSDFYTT"/>
<dbReference type="SUPFAM" id="SSF51430">
    <property type="entry name" value="NAD(P)-linked oxidoreductase"/>
    <property type="match status" value="1"/>
</dbReference>
<dbReference type="Pfam" id="PF00248">
    <property type="entry name" value="Aldo_ket_red"/>
    <property type="match status" value="1"/>
</dbReference>
<dbReference type="Proteomes" id="UP000054937">
    <property type="component" value="Unassembled WGS sequence"/>
</dbReference>
<keyword evidence="1" id="KW-0560">Oxidoreductase</keyword>
<comment type="caution">
    <text evidence="3">The sequence shown here is derived from an EMBL/GenBank/DDBJ whole genome shotgun (WGS) entry which is preliminary data.</text>
</comment>
<accession>A0A0V0QQ84</accession>
<dbReference type="InterPro" id="IPR020471">
    <property type="entry name" value="AKR"/>
</dbReference>
<sequence length="344" mass="38982">MQQEAQQIPRKVLGNTKTEVSRIGYGCMGLSAFYTTDPIPEEQGIEIIGKAIEQGQNFFDTAYIYGDNEKLLGKAIKKFGRDKFFLATKFPAMLIKGQERVKNPGTVENIKEYCRQSLERLDIDQIDLYYAHRVDSEIPIEKQVEGFKQLIEEGKIRFYGLSEASEDSIRRAHKYYPLTAVQEEFSLQTRDIEENGVLKACKELGIAVVAYSPIGRGLLTGAVKSTSELEKTDFRQSLAPRFQGENLQKNVQQVEELKKIAVELKVTPSQLALAWLLHKGDNIFPIPGTKREKYLIENQNAAQIKLTPEVVKKIDDLFPLGSTAGLRYPQEYMHFTNISTPPLQ</sequence>
<reference evidence="3 4" key="1">
    <citation type="journal article" date="2015" name="Sci. Rep.">
        <title>Genome of the facultative scuticociliatosis pathogen Pseudocohnilembus persalinus provides insight into its virulence through horizontal gene transfer.</title>
        <authorList>
            <person name="Xiong J."/>
            <person name="Wang G."/>
            <person name="Cheng J."/>
            <person name="Tian M."/>
            <person name="Pan X."/>
            <person name="Warren A."/>
            <person name="Jiang C."/>
            <person name="Yuan D."/>
            <person name="Miao W."/>
        </authorList>
    </citation>
    <scope>NUCLEOTIDE SEQUENCE [LARGE SCALE GENOMIC DNA]</scope>
    <source>
        <strain evidence="3">36N120E</strain>
    </source>
</reference>
<dbReference type="InParanoid" id="A0A0V0QQ84"/>
<dbReference type="InterPro" id="IPR050791">
    <property type="entry name" value="Aldo-Keto_reductase"/>
</dbReference>
<organism evidence="3 4">
    <name type="scientific">Pseudocohnilembus persalinus</name>
    <name type="common">Ciliate</name>
    <dbReference type="NCBI Taxonomy" id="266149"/>
    <lineage>
        <taxon>Eukaryota</taxon>
        <taxon>Sar</taxon>
        <taxon>Alveolata</taxon>
        <taxon>Ciliophora</taxon>
        <taxon>Intramacronucleata</taxon>
        <taxon>Oligohymenophorea</taxon>
        <taxon>Scuticociliatia</taxon>
        <taxon>Philasterida</taxon>
        <taxon>Pseudocohnilembidae</taxon>
        <taxon>Pseudocohnilembus</taxon>
    </lineage>
</organism>
<protein>
    <submittedName>
        <fullName evidence="3">NADP-dependent oxidoreductase domain</fullName>
    </submittedName>
</protein>
<evidence type="ECO:0000313" key="3">
    <source>
        <dbReference type="EMBL" id="KRX04333.1"/>
    </source>
</evidence>
<dbReference type="Gene3D" id="3.20.20.100">
    <property type="entry name" value="NADP-dependent oxidoreductase domain"/>
    <property type="match status" value="1"/>
</dbReference>
<feature type="domain" description="NADP-dependent oxidoreductase" evidence="2">
    <location>
        <begin position="22"/>
        <end position="317"/>
    </location>
</feature>
<dbReference type="CDD" id="cd19076">
    <property type="entry name" value="AKR_AKR13A_13D"/>
    <property type="match status" value="1"/>
</dbReference>
<evidence type="ECO:0000313" key="4">
    <source>
        <dbReference type="Proteomes" id="UP000054937"/>
    </source>
</evidence>
<evidence type="ECO:0000259" key="2">
    <source>
        <dbReference type="Pfam" id="PF00248"/>
    </source>
</evidence>
<evidence type="ECO:0000256" key="1">
    <source>
        <dbReference type="ARBA" id="ARBA00023002"/>
    </source>
</evidence>
<proteinExistence type="predicted"/>
<dbReference type="GO" id="GO:0005737">
    <property type="term" value="C:cytoplasm"/>
    <property type="evidence" value="ECO:0007669"/>
    <property type="project" value="TreeGrafter"/>
</dbReference>
<dbReference type="InterPro" id="IPR023210">
    <property type="entry name" value="NADP_OxRdtase_dom"/>
</dbReference>
<dbReference type="PANTHER" id="PTHR43625">
    <property type="entry name" value="AFLATOXIN B1 ALDEHYDE REDUCTASE"/>
    <property type="match status" value="1"/>
</dbReference>
<dbReference type="InterPro" id="IPR036812">
    <property type="entry name" value="NAD(P)_OxRdtase_dom_sf"/>
</dbReference>
<dbReference type="GO" id="GO:0016491">
    <property type="term" value="F:oxidoreductase activity"/>
    <property type="evidence" value="ECO:0007669"/>
    <property type="project" value="UniProtKB-KW"/>
</dbReference>
<dbReference type="PRINTS" id="PR00069">
    <property type="entry name" value="ALDKETRDTASE"/>
</dbReference>
<name>A0A0V0QQ84_PSEPJ</name>
<dbReference type="OrthoDB" id="2310150at2759"/>
<dbReference type="EMBL" id="LDAU01000119">
    <property type="protein sequence ID" value="KRX04333.1"/>
    <property type="molecule type" value="Genomic_DNA"/>
</dbReference>
<dbReference type="PANTHER" id="PTHR43625:SF40">
    <property type="entry name" value="ALDO-KETO REDUCTASE YAKC [NADP(+)]"/>
    <property type="match status" value="1"/>
</dbReference>